<dbReference type="RefSeq" id="WP_230066818.1">
    <property type="nucleotide sequence ID" value="NZ_BAABLL010000008.1"/>
</dbReference>
<protein>
    <submittedName>
        <fullName evidence="1">Ferritin-like domain-containing protein</fullName>
    </submittedName>
</protein>
<reference evidence="2" key="1">
    <citation type="journal article" date="2019" name="Int. J. Syst. Evol. Microbiol.">
        <title>The Global Catalogue of Microorganisms (GCM) 10K type strain sequencing project: providing services to taxonomists for standard genome sequencing and annotation.</title>
        <authorList>
            <consortium name="The Broad Institute Genomics Platform"/>
            <consortium name="The Broad Institute Genome Sequencing Center for Infectious Disease"/>
            <person name="Wu L."/>
            <person name="Ma J."/>
        </authorList>
    </citation>
    <scope>NUCLEOTIDE SEQUENCE [LARGE SCALE GENOMIC DNA]</scope>
    <source>
        <strain evidence="2">CGMCC 1.10698</strain>
    </source>
</reference>
<accession>A0ABV8R2A2</accession>
<evidence type="ECO:0000313" key="2">
    <source>
        <dbReference type="Proteomes" id="UP001595773"/>
    </source>
</evidence>
<dbReference type="Pfam" id="PF13668">
    <property type="entry name" value="Ferritin_2"/>
    <property type="match status" value="1"/>
</dbReference>
<organism evidence="1 2">
    <name type="scientific">Arthrobacter cryoconiti</name>
    <dbReference type="NCBI Taxonomy" id="748907"/>
    <lineage>
        <taxon>Bacteria</taxon>
        <taxon>Bacillati</taxon>
        <taxon>Actinomycetota</taxon>
        <taxon>Actinomycetes</taxon>
        <taxon>Micrococcales</taxon>
        <taxon>Micrococcaceae</taxon>
        <taxon>Arthrobacter</taxon>
    </lineage>
</organism>
<dbReference type="InterPro" id="IPR052965">
    <property type="entry name" value="Pigment-catalase-like"/>
</dbReference>
<dbReference type="PANTHER" id="PTHR31694:SF26">
    <property type="entry name" value="OS05G0151100 PROTEIN"/>
    <property type="match status" value="1"/>
</dbReference>
<dbReference type="EMBL" id="JBHSCQ010000020">
    <property type="protein sequence ID" value="MFC4266460.1"/>
    <property type="molecule type" value="Genomic_DNA"/>
</dbReference>
<gene>
    <name evidence="1" type="ORF">ACFOW9_12690</name>
</gene>
<proteinExistence type="predicted"/>
<dbReference type="PANTHER" id="PTHR31694">
    <property type="entry name" value="DESICCATION-LIKE PROTEIN"/>
    <property type="match status" value="1"/>
</dbReference>
<keyword evidence="2" id="KW-1185">Reference proteome</keyword>
<evidence type="ECO:0000313" key="1">
    <source>
        <dbReference type="EMBL" id="MFC4266460.1"/>
    </source>
</evidence>
<sequence>MASPPPPYANEQNFLLGACVFEDVGVTAYNGALPLVTKRIYLSAAARILAVEAYHAGIIRITLLEMGLAAPTMNISNLRDAVDGRTDDDQPIVLNGVANRNKKTGRHRHMASPHPLPIPFLTHQAGDLYKSFEKVDLP</sequence>
<name>A0ABV8R2A2_9MICC</name>
<comment type="caution">
    <text evidence="1">The sequence shown here is derived from an EMBL/GenBank/DDBJ whole genome shotgun (WGS) entry which is preliminary data.</text>
</comment>
<dbReference type="Proteomes" id="UP001595773">
    <property type="component" value="Unassembled WGS sequence"/>
</dbReference>